<name>A0ABY6Z9M0_9BACL</name>
<accession>A0ABY6Z9M0</accession>
<dbReference type="SUPFAM" id="SSF47323">
    <property type="entry name" value="Anticodon-binding domain of a subclass of class I aminoacyl-tRNA synthetases"/>
    <property type="match status" value="1"/>
</dbReference>
<organism evidence="13 14">
    <name type="scientific">Alicyclobacillus dauci</name>
    <dbReference type="NCBI Taxonomy" id="1475485"/>
    <lineage>
        <taxon>Bacteria</taxon>
        <taxon>Bacillati</taxon>
        <taxon>Bacillota</taxon>
        <taxon>Bacilli</taxon>
        <taxon>Bacillales</taxon>
        <taxon>Alicyclobacillaceae</taxon>
        <taxon>Alicyclobacillus</taxon>
    </lineage>
</organism>
<dbReference type="InterPro" id="IPR009080">
    <property type="entry name" value="tRNAsynth_Ia_anticodon-bd"/>
</dbReference>
<dbReference type="Gene3D" id="1.10.730.10">
    <property type="entry name" value="Isoleucyl-tRNA Synthetase, Domain 1"/>
    <property type="match status" value="1"/>
</dbReference>
<dbReference type="InterPro" id="IPR019499">
    <property type="entry name" value="Val-tRNA_synth_tRNA-bd"/>
</dbReference>
<dbReference type="EMBL" id="CP104064">
    <property type="protein sequence ID" value="WAH38954.1"/>
    <property type="molecule type" value="Genomic_DNA"/>
</dbReference>
<dbReference type="HAMAP" id="MF_02004">
    <property type="entry name" value="Val_tRNA_synth_type1"/>
    <property type="match status" value="1"/>
</dbReference>
<dbReference type="InterPro" id="IPR033705">
    <property type="entry name" value="Anticodon_Ia_Val"/>
</dbReference>
<comment type="subunit">
    <text evidence="9">Monomer.</text>
</comment>
<dbReference type="InterPro" id="IPR014729">
    <property type="entry name" value="Rossmann-like_a/b/a_fold"/>
</dbReference>
<keyword evidence="14" id="KW-1185">Reference proteome</keyword>
<dbReference type="InterPro" id="IPR013155">
    <property type="entry name" value="M/V/L/I-tRNA-synth_anticd-bd"/>
</dbReference>
<keyword evidence="5 9" id="KW-0648">Protein biosynthesis</keyword>
<evidence type="ECO:0000259" key="11">
    <source>
        <dbReference type="Pfam" id="PF08264"/>
    </source>
</evidence>
<dbReference type="Gene3D" id="3.40.50.620">
    <property type="entry name" value="HUPs"/>
    <property type="match status" value="2"/>
</dbReference>
<dbReference type="NCBIfam" id="NF004349">
    <property type="entry name" value="PRK05729.1"/>
    <property type="match status" value="1"/>
</dbReference>
<dbReference type="GO" id="GO:0004832">
    <property type="term" value="F:valine-tRNA ligase activity"/>
    <property type="evidence" value="ECO:0007669"/>
    <property type="project" value="UniProtKB-EC"/>
</dbReference>
<evidence type="ECO:0000259" key="10">
    <source>
        <dbReference type="Pfam" id="PF00133"/>
    </source>
</evidence>
<evidence type="ECO:0000256" key="6">
    <source>
        <dbReference type="ARBA" id="ARBA00023054"/>
    </source>
</evidence>
<feature type="binding site" evidence="9">
    <location>
        <position position="534"/>
    </location>
    <ligand>
        <name>ATP</name>
        <dbReference type="ChEBI" id="CHEBI:30616"/>
    </ligand>
</feature>
<proteinExistence type="inferred from homology"/>
<evidence type="ECO:0000256" key="3">
    <source>
        <dbReference type="ARBA" id="ARBA00022741"/>
    </source>
</evidence>
<dbReference type="InterPro" id="IPR001412">
    <property type="entry name" value="aa-tRNA-synth_I_CS"/>
</dbReference>
<evidence type="ECO:0000256" key="2">
    <source>
        <dbReference type="ARBA" id="ARBA00022598"/>
    </source>
</evidence>
<dbReference type="Pfam" id="PF10458">
    <property type="entry name" value="Val_tRNA-synt_C"/>
    <property type="match status" value="1"/>
</dbReference>
<evidence type="ECO:0000256" key="7">
    <source>
        <dbReference type="ARBA" id="ARBA00023146"/>
    </source>
</evidence>
<evidence type="ECO:0000256" key="8">
    <source>
        <dbReference type="ARBA" id="ARBA00047552"/>
    </source>
</evidence>
<feature type="short sequence motif" description="'HIGH' region" evidence="9">
    <location>
        <begin position="50"/>
        <end position="60"/>
    </location>
</feature>
<evidence type="ECO:0000256" key="1">
    <source>
        <dbReference type="ARBA" id="ARBA00022490"/>
    </source>
</evidence>
<comment type="function">
    <text evidence="9">Catalyzes the attachment of valine to tRNA(Val). As ValRS can inadvertently accommodate and process structurally similar amino acids such as threonine, to avoid such errors, it has a 'posttransfer' editing activity that hydrolyzes mischarged Thr-tRNA(Val) in a tRNA-dependent manner.</text>
</comment>
<comment type="domain">
    <text evidence="9">The C-terminal coiled-coil domain is crucial for aminoacylation activity.</text>
</comment>
<dbReference type="Gene3D" id="1.10.287.380">
    <property type="entry name" value="Valyl-tRNA synthetase, C-terminal domain"/>
    <property type="match status" value="1"/>
</dbReference>
<evidence type="ECO:0000256" key="4">
    <source>
        <dbReference type="ARBA" id="ARBA00022840"/>
    </source>
</evidence>
<reference evidence="13" key="1">
    <citation type="submission" date="2022-08" db="EMBL/GenBank/DDBJ databases">
        <title>Alicyclobacillus dauci DSM2870, complete genome.</title>
        <authorList>
            <person name="Wang Q."/>
            <person name="Cai R."/>
            <person name="Wang Z."/>
        </authorList>
    </citation>
    <scope>NUCLEOTIDE SEQUENCE</scope>
    <source>
        <strain evidence="13">DSM 28700</strain>
    </source>
</reference>
<feature type="domain" description="Aminoacyl-tRNA synthetase class Ia" evidence="10">
    <location>
        <begin position="22"/>
        <end position="569"/>
    </location>
</feature>
<dbReference type="InterPro" id="IPR010978">
    <property type="entry name" value="tRNA-bd_arm"/>
</dbReference>
<dbReference type="SUPFAM" id="SSF46589">
    <property type="entry name" value="tRNA-binding arm"/>
    <property type="match status" value="1"/>
</dbReference>
<keyword evidence="3 9" id="KW-0547">Nucleotide-binding</keyword>
<dbReference type="SUPFAM" id="SSF50677">
    <property type="entry name" value="ValRS/IleRS/LeuRS editing domain"/>
    <property type="match status" value="1"/>
</dbReference>
<feature type="coiled-coil region" evidence="9">
    <location>
        <begin position="825"/>
        <end position="880"/>
    </location>
</feature>
<evidence type="ECO:0000256" key="9">
    <source>
        <dbReference type="HAMAP-Rule" id="MF_02004"/>
    </source>
</evidence>
<gene>
    <name evidence="9" type="primary">valS</name>
    <name evidence="13" type="ORF">NZD86_10980</name>
</gene>
<dbReference type="InterPro" id="IPR037118">
    <property type="entry name" value="Val-tRNA_synth_C_sf"/>
</dbReference>
<dbReference type="CDD" id="cd00817">
    <property type="entry name" value="ValRS_core"/>
    <property type="match status" value="1"/>
</dbReference>
<dbReference type="InterPro" id="IPR002300">
    <property type="entry name" value="aa-tRNA-synth_Ia"/>
</dbReference>
<comment type="catalytic activity">
    <reaction evidence="8 9">
        <text>tRNA(Val) + L-valine + ATP = L-valyl-tRNA(Val) + AMP + diphosphate</text>
        <dbReference type="Rhea" id="RHEA:10704"/>
        <dbReference type="Rhea" id="RHEA-COMP:9672"/>
        <dbReference type="Rhea" id="RHEA-COMP:9708"/>
        <dbReference type="ChEBI" id="CHEBI:30616"/>
        <dbReference type="ChEBI" id="CHEBI:33019"/>
        <dbReference type="ChEBI" id="CHEBI:57762"/>
        <dbReference type="ChEBI" id="CHEBI:78442"/>
        <dbReference type="ChEBI" id="CHEBI:78537"/>
        <dbReference type="ChEBI" id="CHEBI:456215"/>
        <dbReference type="EC" id="6.1.1.9"/>
    </reaction>
</comment>
<keyword evidence="1 9" id="KW-0963">Cytoplasm</keyword>
<keyword evidence="4 9" id="KW-0067">ATP-binding</keyword>
<feature type="short sequence motif" description="'KMSKS' region" evidence="9">
    <location>
        <begin position="531"/>
        <end position="535"/>
    </location>
</feature>
<dbReference type="PRINTS" id="PR00986">
    <property type="entry name" value="TRNASYNTHVAL"/>
</dbReference>
<evidence type="ECO:0000313" key="13">
    <source>
        <dbReference type="EMBL" id="WAH38954.1"/>
    </source>
</evidence>
<dbReference type="PROSITE" id="PS00178">
    <property type="entry name" value="AA_TRNA_LIGASE_I"/>
    <property type="match status" value="1"/>
</dbReference>
<dbReference type="NCBIfam" id="TIGR00422">
    <property type="entry name" value="valS"/>
    <property type="match status" value="1"/>
</dbReference>
<comment type="domain">
    <text evidence="9">ValRS has two distinct active sites: one for aminoacylation and one for editing. The misactivated threonine is translocated from the active site to the editing site.</text>
</comment>
<dbReference type="CDD" id="cd07962">
    <property type="entry name" value="Anticodon_Ia_Val"/>
    <property type="match status" value="1"/>
</dbReference>
<comment type="similarity">
    <text evidence="9">Belongs to the class-I aminoacyl-tRNA synthetase family. ValS type 1 subfamily.</text>
</comment>
<feature type="domain" description="Methionyl/Valyl/Leucyl/Isoleucyl-tRNA synthetase anticodon-binding" evidence="11">
    <location>
        <begin position="614"/>
        <end position="760"/>
    </location>
</feature>
<comment type="subcellular location">
    <subcellularLocation>
        <location evidence="9">Cytoplasm</location>
    </subcellularLocation>
</comment>
<evidence type="ECO:0000259" key="12">
    <source>
        <dbReference type="Pfam" id="PF10458"/>
    </source>
</evidence>
<dbReference type="Proteomes" id="UP001164803">
    <property type="component" value="Chromosome"/>
</dbReference>
<dbReference type="SUPFAM" id="SSF52374">
    <property type="entry name" value="Nucleotidylyl transferase"/>
    <property type="match status" value="1"/>
</dbReference>
<feature type="domain" description="Valyl-tRNA synthetase tRNA-binding arm" evidence="12">
    <location>
        <begin position="820"/>
        <end position="885"/>
    </location>
</feature>
<dbReference type="PANTHER" id="PTHR11946:SF93">
    <property type="entry name" value="VALINE--TRNA LIGASE, CHLOROPLASTIC_MITOCHONDRIAL 2"/>
    <property type="match status" value="1"/>
</dbReference>
<sequence>MTEGNEHTLSTVYDPRQVEKRIYERWESSGYFKAGVHPDRPPFSVVMPPPNVTGVLHLGHALDNTLQDIVIRYKRLHGFDALWVPGTDHAGIATQARVEKSIRESEGKSRHDLGRDAFVERVWDWKAQYGSAITRQIRALGSSCDWSRERFTMDPGLSEAVREVFVRLYDKGLIYRGNRIINWCPRCATALSDIEVEHKDVQGSLYHIRYPLTDGTGEVVIATTRPETMFADVAVAVHPDDERYQAMVGKTVRLPLTDREIPVIADSYVDKGYGTGCLKITPAHDPNDFEVGERHGLEKLQCIDADGRLNALAGSFQGLSREEGRAEVVKALAAGNHLVKEEQIDHAVGHCSRCDTVVEPFLSDQWFVQMDALAKPALEMVRRGELNFVPARFTKVFVGWLENVRDWCISRQLWWGHRIPAWYCDDCGQTSVSKTDINVCSHCGSSAIHQDEDVLDTWFSSALWPFSTLEWPNVDAADFKRYYPTSTLVTGYDILFFWVARMVFMGVEFTGKTPFETVVLHGLVRDAEGQKMSKSKGNGIDPIEVIEQYGADSLRFMLATSTSPGNDQRFTWDKIEGARNFINKIWNASRFVLMNLPDGFTPVDLPSASLDVADEWILHRLSETVTAVTHHLDQYDFGEAARAMYDFAWDDFCDWYIEFSKLALYGEDEARKAVAQTVLHKVLTSLLTLLHPYIPFVTEEIWQALPKTSEALIIAEWPHAEEAVSNESAASQMNFVMEAIRAVRNVRAELQVPPSKQVSMQISCDSETSARLFEEVRHYLARFCNSNDIQIAVGGEAPEKSITQIVSGARIHIPQAGLIDLDAEVARLRKEETRLVSEVERIEKKLNNQGFVAKAPADVVEKERAKMEDYQQKLTAVRERISDLAE</sequence>
<protein>
    <recommendedName>
        <fullName evidence="9">Valine--tRNA ligase</fullName>
        <ecNumber evidence="9">6.1.1.9</ecNumber>
    </recommendedName>
    <alternativeName>
        <fullName evidence="9">Valyl-tRNA synthetase</fullName>
        <shortName evidence="9">ValRS</shortName>
    </alternativeName>
</protein>
<keyword evidence="6 9" id="KW-0175">Coiled coil</keyword>
<evidence type="ECO:0000313" key="14">
    <source>
        <dbReference type="Proteomes" id="UP001164803"/>
    </source>
</evidence>
<dbReference type="Pfam" id="PF00133">
    <property type="entry name" value="tRNA-synt_1"/>
    <property type="match status" value="1"/>
</dbReference>
<dbReference type="PANTHER" id="PTHR11946">
    <property type="entry name" value="VALYL-TRNA SYNTHETASES"/>
    <property type="match status" value="1"/>
</dbReference>
<keyword evidence="2 9" id="KW-0436">Ligase</keyword>
<dbReference type="RefSeq" id="WP_268046576.1">
    <property type="nucleotide sequence ID" value="NZ_CP104064.1"/>
</dbReference>
<dbReference type="Gene3D" id="3.90.740.10">
    <property type="entry name" value="Valyl/Leucyl/Isoleucyl-tRNA synthetase, editing domain"/>
    <property type="match status" value="2"/>
</dbReference>
<dbReference type="EC" id="6.1.1.9" evidence="9"/>
<dbReference type="InterPro" id="IPR002303">
    <property type="entry name" value="Valyl-tRNA_ligase"/>
</dbReference>
<dbReference type="Pfam" id="PF08264">
    <property type="entry name" value="Anticodon_1"/>
    <property type="match status" value="1"/>
</dbReference>
<evidence type="ECO:0000256" key="5">
    <source>
        <dbReference type="ARBA" id="ARBA00022917"/>
    </source>
</evidence>
<dbReference type="InterPro" id="IPR009008">
    <property type="entry name" value="Val/Leu/Ile-tRNA-synth_edit"/>
</dbReference>
<keyword evidence="7 9" id="KW-0030">Aminoacyl-tRNA synthetase</keyword>